<dbReference type="InParanoid" id="A0A2K1KD33"/>
<dbReference type="Proteomes" id="UP000006727">
    <property type="component" value="Chromosome 7"/>
</dbReference>
<dbReference type="AlphaFoldDB" id="A0A2K1KD33"/>
<protein>
    <submittedName>
        <fullName evidence="1 2">Uncharacterized protein</fullName>
    </submittedName>
</protein>
<evidence type="ECO:0000313" key="3">
    <source>
        <dbReference type="Proteomes" id="UP000006727"/>
    </source>
</evidence>
<dbReference type="Gramene" id="Pp3c7_25860V3.1">
    <property type="protein sequence ID" value="Pp3c7_25860V3.1"/>
    <property type="gene ID" value="Pp3c7_25860"/>
</dbReference>
<gene>
    <name evidence="1" type="ORF">PHYPA_010883</name>
</gene>
<accession>A0A2K1KD33</accession>
<sequence length="117" mass="13268">MPEFLLYQNGSYLDLPYSIIGDTFKLVGVSDGKRSFRLGEATCTVGSSKTEESQLAEAVQDRMPSRDDTTLSNPIQKWNILLEILTELSSVEQFLVWMAVLPTRNKIHNCANFFKDF</sequence>
<dbReference type="EnsemblPlants" id="Pp3c7_25860V3.1">
    <property type="protein sequence ID" value="Pp3c7_25860V3.1"/>
    <property type="gene ID" value="Pp3c7_25860"/>
</dbReference>
<dbReference type="EMBL" id="ABEU02000007">
    <property type="protein sequence ID" value="PNR51695.1"/>
    <property type="molecule type" value="Genomic_DNA"/>
</dbReference>
<evidence type="ECO:0000313" key="2">
    <source>
        <dbReference type="EnsemblPlants" id="Pp3c7_25860V3.1"/>
    </source>
</evidence>
<evidence type="ECO:0000313" key="1">
    <source>
        <dbReference type="EMBL" id="PNR51695.1"/>
    </source>
</evidence>
<reference evidence="2" key="3">
    <citation type="submission" date="2020-12" db="UniProtKB">
        <authorList>
            <consortium name="EnsemblPlants"/>
        </authorList>
    </citation>
    <scope>IDENTIFICATION</scope>
</reference>
<reference evidence="1 3" key="2">
    <citation type="journal article" date="2018" name="Plant J.">
        <title>The Physcomitrella patens chromosome-scale assembly reveals moss genome structure and evolution.</title>
        <authorList>
            <person name="Lang D."/>
            <person name="Ullrich K.K."/>
            <person name="Murat F."/>
            <person name="Fuchs J."/>
            <person name="Jenkins J."/>
            <person name="Haas F.B."/>
            <person name="Piednoel M."/>
            <person name="Gundlach H."/>
            <person name="Van Bel M."/>
            <person name="Meyberg R."/>
            <person name="Vives C."/>
            <person name="Morata J."/>
            <person name="Symeonidi A."/>
            <person name="Hiss M."/>
            <person name="Muchero W."/>
            <person name="Kamisugi Y."/>
            <person name="Saleh O."/>
            <person name="Blanc G."/>
            <person name="Decker E.L."/>
            <person name="van Gessel N."/>
            <person name="Grimwood J."/>
            <person name="Hayes R.D."/>
            <person name="Graham S.W."/>
            <person name="Gunter L.E."/>
            <person name="McDaniel S.F."/>
            <person name="Hoernstein S.N.W."/>
            <person name="Larsson A."/>
            <person name="Li F.W."/>
            <person name="Perroud P.F."/>
            <person name="Phillips J."/>
            <person name="Ranjan P."/>
            <person name="Rokshar D.S."/>
            <person name="Rothfels C.J."/>
            <person name="Schneider L."/>
            <person name="Shu S."/>
            <person name="Stevenson D.W."/>
            <person name="Thummler F."/>
            <person name="Tillich M."/>
            <person name="Villarreal Aguilar J.C."/>
            <person name="Widiez T."/>
            <person name="Wong G.K."/>
            <person name="Wymore A."/>
            <person name="Zhang Y."/>
            <person name="Zimmer A.D."/>
            <person name="Quatrano R.S."/>
            <person name="Mayer K.F.X."/>
            <person name="Goodstein D."/>
            <person name="Casacuberta J.M."/>
            <person name="Vandepoele K."/>
            <person name="Reski R."/>
            <person name="Cuming A.C."/>
            <person name="Tuskan G.A."/>
            <person name="Maumus F."/>
            <person name="Salse J."/>
            <person name="Schmutz J."/>
            <person name="Rensing S.A."/>
        </authorList>
    </citation>
    <scope>NUCLEOTIDE SEQUENCE [LARGE SCALE GENOMIC DNA]</scope>
    <source>
        <strain evidence="2 3">cv. Gransden 2004</strain>
    </source>
</reference>
<organism evidence="1">
    <name type="scientific">Physcomitrium patens</name>
    <name type="common">Spreading-leaved earth moss</name>
    <name type="synonym">Physcomitrella patens</name>
    <dbReference type="NCBI Taxonomy" id="3218"/>
    <lineage>
        <taxon>Eukaryota</taxon>
        <taxon>Viridiplantae</taxon>
        <taxon>Streptophyta</taxon>
        <taxon>Embryophyta</taxon>
        <taxon>Bryophyta</taxon>
        <taxon>Bryophytina</taxon>
        <taxon>Bryopsida</taxon>
        <taxon>Funariidae</taxon>
        <taxon>Funariales</taxon>
        <taxon>Funariaceae</taxon>
        <taxon>Physcomitrium</taxon>
    </lineage>
</organism>
<proteinExistence type="predicted"/>
<reference evidence="1 3" key="1">
    <citation type="journal article" date="2008" name="Science">
        <title>The Physcomitrella genome reveals evolutionary insights into the conquest of land by plants.</title>
        <authorList>
            <person name="Rensing S."/>
            <person name="Lang D."/>
            <person name="Zimmer A."/>
            <person name="Terry A."/>
            <person name="Salamov A."/>
            <person name="Shapiro H."/>
            <person name="Nishiyama T."/>
            <person name="Perroud P.-F."/>
            <person name="Lindquist E."/>
            <person name="Kamisugi Y."/>
            <person name="Tanahashi T."/>
            <person name="Sakakibara K."/>
            <person name="Fujita T."/>
            <person name="Oishi K."/>
            <person name="Shin-I T."/>
            <person name="Kuroki Y."/>
            <person name="Toyoda A."/>
            <person name="Suzuki Y."/>
            <person name="Hashimoto A."/>
            <person name="Yamaguchi K."/>
            <person name="Sugano A."/>
            <person name="Kohara Y."/>
            <person name="Fujiyama A."/>
            <person name="Anterola A."/>
            <person name="Aoki S."/>
            <person name="Ashton N."/>
            <person name="Barbazuk W.B."/>
            <person name="Barker E."/>
            <person name="Bennetzen J."/>
            <person name="Bezanilla M."/>
            <person name="Blankenship R."/>
            <person name="Cho S.H."/>
            <person name="Dutcher S."/>
            <person name="Estelle M."/>
            <person name="Fawcett J.A."/>
            <person name="Gundlach H."/>
            <person name="Hanada K."/>
            <person name="Heyl A."/>
            <person name="Hicks K.A."/>
            <person name="Hugh J."/>
            <person name="Lohr M."/>
            <person name="Mayer K."/>
            <person name="Melkozernov A."/>
            <person name="Murata T."/>
            <person name="Nelson D."/>
            <person name="Pils B."/>
            <person name="Prigge M."/>
            <person name="Reiss B."/>
            <person name="Renner T."/>
            <person name="Rombauts S."/>
            <person name="Rushton P."/>
            <person name="Sanderfoot A."/>
            <person name="Schween G."/>
            <person name="Shiu S.-H."/>
            <person name="Stueber K."/>
            <person name="Theodoulou F.L."/>
            <person name="Tu H."/>
            <person name="Van de Peer Y."/>
            <person name="Verrier P.J."/>
            <person name="Waters E."/>
            <person name="Wood A."/>
            <person name="Yang L."/>
            <person name="Cove D."/>
            <person name="Cuming A."/>
            <person name="Hasebe M."/>
            <person name="Lucas S."/>
            <person name="Mishler D.B."/>
            <person name="Reski R."/>
            <person name="Grigoriev I."/>
            <person name="Quatrano R.S."/>
            <person name="Boore J.L."/>
        </authorList>
    </citation>
    <scope>NUCLEOTIDE SEQUENCE [LARGE SCALE GENOMIC DNA]</scope>
    <source>
        <strain evidence="2 3">cv. Gransden 2004</strain>
    </source>
</reference>
<name>A0A2K1KD33_PHYPA</name>
<keyword evidence="3" id="KW-1185">Reference proteome</keyword>